<reference evidence="2 3" key="1">
    <citation type="submission" date="2016-03" db="EMBL/GenBank/DDBJ databases">
        <title>Niastella vici sp. nov., isolated from farmland soil.</title>
        <authorList>
            <person name="Chen L."/>
            <person name="Wang D."/>
            <person name="Yang S."/>
            <person name="Wang G."/>
        </authorList>
    </citation>
    <scope>NUCLEOTIDE SEQUENCE [LARGE SCALE GENOMIC DNA]</scope>
    <source>
        <strain evidence="2 3">DJ57</strain>
    </source>
</reference>
<evidence type="ECO:0000313" key="3">
    <source>
        <dbReference type="Proteomes" id="UP000192796"/>
    </source>
</evidence>
<dbReference type="AlphaFoldDB" id="A0A1V9G2C0"/>
<evidence type="ECO:0000256" key="1">
    <source>
        <dbReference type="SAM" id="SignalP"/>
    </source>
</evidence>
<dbReference type="OrthoDB" id="1098580at2"/>
<keyword evidence="1" id="KW-0732">Signal</keyword>
<dbReference type="STRING" id="1703345.A3860_18250"/>
<comment type="caution">
    <text evidence="2">The sequence shown here is derived from an EMBL/GenBank/DDBJ whole genome shotgun (WGS) entry which is preliminary data.</text>
</comment>
<organism evidence="2 3">
    <name type="scientific">Niastella vici</name>
    <dbReference type="NCBI Taxonomy" id="1703345"/>
    <lineage>
        <taxon>Bacteria</taxon>
        <taxon>Pseudomonadati</taxon>
        <taxon>Bacteroidota</taxon>
        <taxon>Chitinophagia</taxon>
        <taxon>Chitinophagales</taxon>
        <taxon>Chitinophagaceae</taxon>
        <taxon>Niastella</taxon>
    </lineage>
</organism>
<evidence type="ECO:0008006" key="4">
    <source>
        <dbReference type="Google" id="ProtNLM"/>
    </source>
</evidence>
<dbReference type="Proteomes" id="UP000192796">
    <property type="component" value="Unassembled WGS sequence"/>
</dbReference>
<dbReference type="EMBL" id="LVYD01000041">
    <property type="protein sequence ID" value="OQP64704.1"/>
    <property type="molecule type" value="Genomic_DNA"/>
</dbReference>
<sequence>MKKIILAACLFTMFSAVAVAQDEPEEPKEKGFDKSKLFFGGNFGLGFGNVSTLVNVSPQIGYRFNKYLAAGAGINFIYSSYKYEWLDYKEQYGVAGLNIFGRVYPIEYIFLQLQPEANYTWGKQKSLSSDSEIKLDSKIVPSLLGGVGAAIPTGGRGYFLISANYDLLQNTRSPYGSRAFFNFGYNFGF</sequence>
<feature type="signal peptide" evidence="1">
    <location>
        <begin position="1"/>
        <end position="20"/>
    </location>
</feature>
<gene>
    <name evidence="2" type="ORF">A3860_18250</name>
</gene>
<evidence type="ECO:0000313" key="2">
    <source>
        <dbReference type="EMBL" id="OQP64704.1"/>
    </source>
</evidence>
<protein>
    <recommendedName>
        <fullName evidence="4">Outer membrane protein beta-barrel domain-containing protein</fullName>
    </recommendedName>
</protein>
<keyword evidence="3" id="KW-1185">Reference proteome</keyword>
<proteinExistence type="predicted"/>
<accession>A0A1V9G2C0</accession>
<feature type="chain" id="PRO_5012822526" description="Outer membrane protein beta-barrel domain-containing protein" evidence="1">
    <location>
        <begin position="21"/>
        <end position="189"/>
    </location>
</feature>
<name>A0A1V9G2C0_9BACT</name>
<dbReference type="RefSeq" id="WP_081146516.1">
    <property type="nucleotide sequence ID" value="NZ_LVYD01000041.1"/>
</dbReference>